<keyword evidence="3" id="KW-1185">Reference proteome</keyword>
<dbReference type="Gene3D" id="2.70.98.70">
    <property type="match status" value="1"/>
</dbReference>
<accession>A0A1T5AAF5</accession>
<evidence type="ECO:0000313" key="3">
    <source>
        <dbReference type="Proteomes" id="UP000189981"/>
    </source>
</evidence>
<sequence>MRKLSFIIAVLAAVNLQAQQAKVIPSNPDVVLEPWTYTENFEDRELGAWASYPHWQDIAYNQDFRPNEMVPGDANISVVQKVTAFTNVDAYAGAQKLLDMYLTPDSKLTFRYYLKSNTVAENYKIRFAAGEYGKLDYTISNPERNKWVIASLSFNDIARENPSVAGKSKVRIYALAFLAKFPSADPNMPIYFGIDDISLTASREANFRFSMPEMFKLPEYASYIPKKHYYQNDKLQVSGDWPVPAKKVSLEIVSFADPTKSFHKSDLNKGATGWTLKPLTLSFPNGLYIGKLTARDGTKILAATEFTIHIAPENIAGKHPRLMFDADKKNALKTKLQQPEFKKVFDDILVSAKKQRESIPVSTLIYDLDQFPKEDWLPTWNAWGNKIYHTGEALRLNARAYAFHGDKEAGSYVKDVLLKLSEWPDWTHPWQTNRGRYSEHRTGSWAHRVAEAYDLAYDVMSPEERTKVRKAIMTNIVDGAHRTYVYNDDITAATSNWLAMILGGSLMNMAAVFDDGPETQNLEPYFTGAMLKYYKFINRVVDSKDGAWGEGYGYNSYSFSNMSYSLPSLENVFNVDLTAPLEGTYKEFVYAGNIKNKLWFEYGDSKGEMTPANFWAFLLEKRREPRLSWFYNFMKTGETFEDVLFDVEGIPQDSPFDENPVKAFREIGTTVFKSGWEKDDFAFVMRTGAFYNHQHIDQGSFWLADKGQIFIEERHLKNSTYYDDPLYQPKLIQPVAHSTILIDDNEQSQRTGDHLNFAPGFNDHAFIANFLDGKDAAFSSGNIGRLYFDKVKSLSRNVVFIKPRTILMLDTAIPSEKDAKLTLLYQTAELDDIIADNSNSTITKNGVTLNLMHIAPSAVESKAVETPHYLYTLQRERHLKKEGMLTVSASTKNGQPLVMANLLTTTQGLTADIKAIQGDGFVSGTASGKTFAFSTSPGKTYNAPDAQSDAAAIVWSPDRVFVALAKVFNDGSGGRSLSSDVPLSFEFSPEGLKYSVDKGAKLKIGSAAKPTKVELDGVAVHNYTYDSNSKTISLDIPSGEGFLSITL</sequence>
<dbReference type="AlphaFoldDB" id="A0A1T5AAF5"/>
<dbReference type="InterPro" id="IPR008929">
    <property type="entry name" value="Chondroitin_lyas"/>
</dbReference>
<feature type="chain" id="PRO_5012933664" evidence="1">
    <location>
        <begin position="19"/>
        <end position="1047"/>
    </location>
</feature>
<protein>
    <submittedName>
        <fullName evidence="2">Heparinase II/III-like protein</fullName>
    </submittedName>
</protein>
<name>A0A1T5AAF5_9SPHI</name>
<proteinExistence type="predicted"/>
<keyword evidence="1" id="KW-0732">Signal</keyword>
<evidence type="ECO:0000256" key="1">
    <source>
        <dbReference type="SAM" id="SignalP"/>
    </source>
</evidence>
<dbReference type="SUPFAM" id="SSF48230">
    <property type="entry name" value="Chondroitin AC/alginate lyase"/>
    <property type="match status" value="1"/>
</dbReference>
<dbReference type="EMBL" id="FUYR01000001">
    <property type="protein sequence ID" value="SKB31984.1"/>
    <property type="molecule type" value="Genomic_DNA"/>
</dbReference>
<evidence type="ECO:0000313" key="2">
    <source>
        <dbReference type="EMBL" id="SKB31984.1"/>
    </source>
</evidence>
<feature type="signal peptide" evidence="1">
    <location>
        <begin position="1"/>
        <end position="18"/>
    </location>
</feature>
<dbReference type="RefSeq" id="WP_079701080.1">
    <property type="nucleotide sequence ID" value="NZ_FUYR01000001.1"/>
</dbReference>
<gene>
    <name evidence="2" type="ORF">SAMN05661099_0514</name>
</gene>
<dbReference type="STRING" id="572036.SAMN05661099_0514"/>
<dbReference type="OrthoDB" id="9147455at2"/>
<organism evidence="2 3">
    <name type="scientific">Daejeonella lutea</name>
    <dbReference type="NCBI Taxonomy" id="572036"/>
    <lineage>
        <taxon>Bacteria</taxon>
        <taxon>Pseudomonadati</taxon>
        <taxon>Bacteroidota</taxon>
        <taxon>Sphingobacteriia</taxon>
        <taxon>Sphingobacteriales</taxon>
        <taxon>Sphingobacteriaceae</taxon>
        <taxon>Daejeonella</taxon>
    </lineage>
</organism>
<reference evidence="3" key="1">
    <citation type="submission" date="2017-02" db="EMBL/GenBank/DDBJ databases">
        <authorList>
            <person name="Varghese N."/>
            <person name="Submissions S."/>
        </authorList>
    </citation>
    <scope>NUCLEOTIDE SEQUENCE [LARGE SCALE GENOMIC DNA]</scope>
    <source>
        <strain evidence="3">DSM 22385</strain>
    </source>
</reference>
<dbReference type="Gene3D" id="1.50.10.100">
    <property type="entry name" value="Chondroitin AC/alginate lyase"/>
    <property type="match status" value="1"/>
</dbReference>
<dbReference type="Proteomes" id="UP000189981">
    <property type="component" value="Unassembled WGS sequence"/>
</dbReference>